<dbReference type="VEuPathDB" id="TriTrypDB:BSAL_71280"/>
<keyword evidence="2" id="KW-1133">Transmembrane helix</keyword>
<feature type="transmembrane region" description="Helical" evidence="2">
    <location>
        <begin position="727"/>
        <end position="747"/>
    </location>
</feature>
<feature type="transmembrane region" description="Helical" evidence="2">
    <location>
        <begin position="793"/>
        <end position="813"/>
    </location>
</feature>
<evidence type="ECO:0000256" key="2">
    <source>
        <dbReference type="SAM" id="Phobius"/>
    </source>
</evidence>
<evidence type="ECO:0000256" key="1">
    <source>
        <dbReference type="SAM" id="MobiDB-lite"/>
    </source>
</evidence>
<feature type="transmembrane region" description="Helical" evidence="2">
    <location>
        <begin position="609"/>
        <end position="627"/>
    </location>
</feature>
<feature type="compositionally biased region" description="Low complexity" evidence="1">
    <location>
        <begin position="183"/>
        <end position="282"/>
    </location>
</feature>
<feature type="transmembrane region" description="Helical" evidence="2">
    <location>
        <begin position="647"/>
        <end position="669"/>
    </location>
</feature>
<gene>
    <name evidence="3" type="ORF">BSAL_71280</name>
</gene>
<keyword evidence="4" id="KW-1185">Reference proteome</keyword>
<name>A0A0S4IZX0_BODSA</name>
<feature type="compositionally biased region" description="Polar residues" evidence="1">
    <location>
        <begin position="283"/>
        <end position="301"/>
    </location>
</feature>
<keyword evidence="2" id="KW-0812">Transmembrane</keyword>
<protein>
    <submittedName>
        <fullName evidence="3">Membrane-associated protein, putative</fullName>
    </submittedName>
</protein>
<dbReference type="AlphaFoldDB" id="A0A0S4IZX0"/>
<accession>A0A0S4IZX0</accession>
<feature type="region of interest" description="Disordered" evidence="1">
    <location>
        <begin position="918"/>
        <end position="946"/>
    </location>
</feature>
<feature type="transmembrane region" description="Helical" evidence="2">
    <location>
        <begin position="759"/>
        <end position="781"/>
    </location>
</feature>
<reference evidence="4" key="1">
    <citation type="submission" date="2015-09" db="EMBL/GenBank/DDBJ databases">
        <authorList>
            <consortium name="Pathogen Informatics"/>
        </authorList>
    </citation>
    <scope>NUCLEOTIDE SEQUENCE [LARGE SCALE GENOMIC DNA]</scope>
    <source>
        <strain evidence="4">Lake Konstanz</strain>
    </source>
</reference>
<dbReference type="EMBL" id="CYKH01000545">
    <property type="protein sequence ID" value="CUG05724.1"/>
    <property type="molecule type" value="Genomic_DNA"/>
</dbReference>
<feature type="transmembrane region" description="Helical" evidence="2">
    <location>
        <begin position="546"/>
        <end position="575"/>
    </location>
</feature>
<evidence type="ECO:0000313" key="3">
    <source>
        <dbReference type="EMBL" id="CUG05724.1"/>
    </source>
</evidence>
<organism evidence="3 4">
    <name type="scientific">Bodo saltans</name>
    <name type="common">Flagellated protozoan</name>
    <dbReference type="NCBI Taxonomy" id="75058"/>
    <lineage>
        <taxon>Eukaryota</taxon>
        <taxon>Discoba</taxon>
        <taxon>Euglenozoa</taxon>
        <taxon>Kinetoplastea</taxon>
        <taxon>Metakinetoplastina</taxon>
        <taxon>Eubodonida</taxon>
        <taxon>Bodonidae</taxon>
        <taxon>Bodo</taxon>
    </lineage>
</organism>
<feature type="region of interest" description="Disordered" evidence="1">
    <location>
        <begin position="180"/>
        <end position="301"/>
    </location>
</feature>
<keyword evidence="2" id="KW-0472">Membrane</keyword>
<dbReference type="Proteomes" id="UP000051952">
    <property type="component" value="Unassembled WGS sequence"/>
</dbReference>
<feature type="transmembrane region" description="Helical" evidence="2">
    <location>
        <begin position="819"/>
        <end position="847"/>
    </location>
</feature>
<dbReference type="OMA" id="WANVENN"/>
<sequence>MTENVVLSQGCSSQMKACVMFFVAFLVVTGNAAAADTFTMIGGSFTAITGQAKCQNDFSGDLATFSSSTDYASGMKALTKDGTYLLSAAYTASTRAYTWGIGPYQGQVVATCSAINTANYTASYTSNLLPLYLPLFVCSGSTSNLVITRSTTSGIFPVTSWAMQAASTTSGVTGILCRHYSQTPTTPTTTTTTTTTRTPIPTTTHSPPSTATTTSTTGSPLLTSTTHAPVSTASAATQTPPSTATITSTTADAPPSTAGILPSSNTPTPSSTQTSTATSSPTVEPTSNVPHPPTDASTTNAPQLTTTFAQAPLSSCPFPTLVNVSGQWSNSDNANNINTTTAAYNSVASGSVAMYMTADVFFSSPHGFITATIDLFSSSTNTTSPSFFLWNATGVISVTSTGSLSSLTFLDSGATLVIVPPTSTSSIDTTVANLISITFDSNSVISVDGAGTPLQCTRSSKTFTLFISILPQSRAGFSQATIQAVTGVAVAGAVVASSMGTATTALQQMRVSGLLGLGDCIYSDVAPLSFSQNPLQLAVGREVGQYWRGAVVGAIVLLSAGILCSALAVTALVAFRRSRNSVASSSAHYGALHNEDTVVWRIKTAAGDVHFPGIMMIPLVLGVQPVMSAALELMQLDGADGGDYVTGLIGLLGCLACIAAVFVATKPWFACRLVQRTEASTLHKVMGHSRASAFLVWALESDQKWANVENNSLYKQRFLLLFAEYRLPWYMVFELSLSAATGIVLGIRSSTVDLCKWQTMLLFVLNAVALAISILVHPALCRTNHAFMVMTNLVSCICALCSFGNVVSTATVWGSMSDILSLAATILIDAKMAFDIIVLLVFFAGFAKLGGSSTRHRHAHDDKDDSAVFADLQIPLTVTTINEVADLGLTSSRSSASEDGVQASKAATICAAEAEHMAAGRSASPTPSNAHPVPLMSLDDIDDVDL</sequence>
<evidence type="ECO:0000313" key="4">
    <source>
        <dbReference type="Proteomes" id="UP000051952"/>
    </source>
</evidence>
<proteinExistence type="predicted"/>